<dbReference type="AlphaFoldDB" id="A0A392RGI4"/>
<name>A0A392RGI4_9FABA</name>
<evidence type="ECO:0000313" key="2">
    <source>
        <dbReference type="Proteomes" id="UP000265520"/>
    </source>
</evidence>
<proteinExistence type="predicted"/>
<evidence type="ECO:0000313" key="1">
    <source>
        <dbReference type="EMBL" id="MCI35252.1"/>
    </source>
</evidence>
<evidence type="ECO:0008006" key="3">
    <source>
        <dbReference type="Google" id="ProtNLM"/>
    </source>
</evidence>
<feature type="non-terminal residue" evidence="1">
    <location>
        <position position="78"/>
    </location>
</feature>
<dbReference type="Proteomes" id="UP000265520">
    <property type="component" value="Unassembled WGS sequence"/>
</dbReference>
<sequence>MGENKSNSQYPKIVKENIISLEELKDQGCNLQASVMRQGWENYFKILDGPIYDNLVREFWKNARIKSKASKAPEIKST</sequence>
<keyword evidence="2" id="KW-1185">Reference proteome</keyword>
<reference evidence="1 2" key="1">
    <citation type="journal article" date="2018" name="Front. Plant Sci.">
        <title>Red Clover (Trifolium pratense) and Zigzag Clover (T. medium) - A Picture of Genomic Similarities and Differences.</title>
        <authorList>
            <person name="Dluhosova J."/>
            <person name="Istvanek J."/>
            <person name="Nedelnik J."/>
            <person name="Repkova J."/>
        </authorList>
    </citation>
    <scope>NUCLEOTIDE SEQUENCE [LARGE SCALE GENOMIC DNA]</scope>
    <source>
        <strain evidence="2">cv. 10/8</strain>
        <tissue evidence="1">Leaf</tissue>
    </source>
</reference>
<dbReference type="EMBL" id="LXQA010221613">
    <property type="protein sequence ID" value="MCI35252.1"/>
    <property type="molecule type" value="Genomic_DNA"/>
</dbReference>
<protein>
    <recommendedName>
        <fullName evidence="3">Cullin-like protein</fullName>
    </recommendedName>
</protein>
<accession>A0A392RGI4</accession>
<comment type="caution">
    <text evidence="1">The sequence shown here is derived from an EMBL/GenBank/DDBJ whole genome shotgun (WGS) entry which is preliminary data.</text>
</comment>
<organism evidence="1 2">
    <name type="scientific">Trifolium medium</name>
    <dbReference type="NCBI Taxonomy" id="97028"/>
    <lineage>
        <taxon>Eukaryota</taxon>
        <taxon>Viridiplantae</taxon>
        <taxon>Streptophyta</taxon>
        <taxon>Embryophyta</taxon>
        <taxon>Tracheophyta</taxon>
        <taxon>Spermatophyta</taxon>
        <taxon>Magnoliopsida</taxon>
        <taxon>eudicotyledons</taxon>
        <taxon>Gunneridae</taxon>
        <taxon>Pentapetalae</taxon>
        <taxon>rosids</taxon>
        <taxon>fabids</taxon>
        <taxon>Fabales</taxon>
        <taxon>Fabaceae</taxon>
        <taxon>Papilionoideae</taxon>
        <taxon>50 kb inversion clade</taxon>
        <taxon>NPAAA clade</taxon>
        <taxon>Hologalegina</taxon>
        <taxon>IRL clade</taxon>
        <taxon>Trifolieae</taxon>
        <taxon>Trifolium</taxon>
    </lineage>
</organism>